<name>A0A6V8MQX5_9BACT</name>
<reference evidence="3" key="1">
    <citation type="submission" date="2020-06" db="EMBL/GenBank/DDBJ databases">
        <title>Draft genomic sequecing of Geomonas sp. Red736.</title>
        <authorList>
            <person name="Itoh H."/>
            <person name="Xu Z.X."/>
            <person name="Ushijima N."/>
            <person name="Masuda Y."/>
            <person name="Shiratori Y."/>
            <person name="Senoo K."/>
        </authorList>
    </citation>
    <scope>NUCLEOTIDE SEQUENCE [LARGE SCALE GENOMIC DNA]</scope>
    <source>
        <strain evidence="3">Red736</strain>
    </source>
</reference>
<gene>
    <name evidence="1" type="ORF">GMPD_03890</name>
    <name evidence="2" type="ORF">M1B72_21295</name>
</gene>
<evidence type="ECO:0000313" key="3">
    <source>
        <dbReference type="Proteomes" id="UP000568888"/>
    </source>
</evidence>
<reference evidence="1" key="2">
    <citation type="journal article" date="2021" name="Int. J. Syst. Evol. Microbiol.">
        <title>Geomonas silvestris sp. nov., Geomonas paludis sp. nov. and Geomonas limicola sp. nov., isolated from terrestrial environments, and emended description of the genus Geomonas.</title>
        <authorList>
            <person name="Itoh H."/>
            <person name="Xu Z."/>
            <person name="Masuda Y."/>
            <person name="Ushijima N."/>
            <person name="Hayakawa C."/>
            <person name="Shiratori Y."/>
            <person name="Senoo K."/>
        </authorList>
    </citation>
    <scope>NUCLEOTIDE SEQUENCE</scope>
    <source>
        <strain evidence="1">Red736</strain>
    </source>
</reference>
<dbReference type="RefSeq" id="WP_183344513.1">
    <property type="nucleotide sequence ID" value="NZ_BLXY01000001.1"/>
</dbReference>
<reference evidence="2" key="3">
    <citation type="submission" date="2022-04" db="EMBL/GenBank/DDBJ databases">
        <authorList>
            <person name="Liu G."/>
        </authorList>
    </citation>
    <scope>NUCLEOTIDE SEQUENCE</scope>
    <source>
        <strain evidence="2">RG22</strain>
    </source>
</reference>
<dbReference type="Proteomes" id="UP000568888">
    <property type="component" value="Unassembled WGS sequence"/>
</dbReference>
<sequence>MADKENCGHDASGQKGCAACRREEIFPYWCQSCQRSVPEKRCPYCGLKAQKKKD</sequence>
<evidence type="ECO:0000313" key="4">
    <source>
        <dbReference type="Proteomes" id="UP000831485"/>
    </source>
</evidence>
<accession>A0A6V8MQX5</accession>
<keyword evidence="4" id="KW-1185">Reference proteome</keyword>
<evidence type="ECO:0000313" key="2">
    <source>
        <dbReference type="EMBL" id="UPU35946.1"/>
    </source>
</evidence>
<organism evidence="1 3">
    <name type="scientific">Geomonas paludis</name>
    <dbReference type="NCBI Taxonomy" id="2740185"/>
    <lineage>
        <taxon>Bacteria</taxon>
        <taxon>Pseudomonadati</taxon>
        <taxon>Thermodesulfobacteriota</taxon>
        <taxon>Desulfuromonadia</taxon>
        <taxon>Geobacterales</taxon>
        <taxon>Geobacteraceae</taxon>
        <taxon>Geomonas</taxon>
    </lineage>
</organism>
<protein>
    <submittedName>
        <fullName evidence="1">Uncharacterized protein</fullName>
    </submittedName>
</protein>
<dbReference type="Proteomes" id="UP000831485">
    <property type="component" value="Chromosome"/>
</dbReference>
<dbReference type="EMBL" id="CP096574">
    <property type="protein sequence ID" value="UPU35946.1"/>
    <property type="molecule type" value="Genomic_DNA"/>
</dbReference>
<dbReference type="EMBL" id="BLXY01000001">
    <property type="protein sequence ID" value="GFO62470.1"/>
    <property type="molecule type" value="Genomic_DNA"/>
</dbReference>
<proteinExistence type="predicted"/>
<evidence type="ECO:0000313" key="1">
    <source>
        <dbReference type="EMBL" id="GFO62470.1"/>
    </source>
</evidence>
<dbReference type="AlphaFoldDB" id="A0A6V8MQX5"/>